<evidence type="ECO:0000256" key="1">
    <source>
        <dbReference type="SAM" id="MobiDB-lite"/>
    </source>
</evidence>
<gene>
    <name evidence="2" type="ORF">SAMN05421503_1672</name>
</gene>
<protein>
    <submittedName>
        <fullName evidence="2">Uncharacterized protein</fullName>
    </submittedName>
</protein>
<dbReference type="EMBL" id="OBEK01000002">
    <property type="protein sequence ID" value="SNZ10307.1"/>
    <property type="molecule type" value="Genomic_DNA"/>
</dbReference>
<accession>A0A285NMW5</accession>
<keyword evidence="3" id="KW-1185">Reference proteome</keyword>
<proteinExistence type="predicted"/>
<evidence type="ECO:0000313" key="3">
    <source>
        <dbReference type="Proteomes" id="UP000219356"/>
    </source>
</evidence>
<dbReference type="Proteomes" id="UP000219356">
    <property type="component" value="Unassembled WGS sequence"/>
</dbReference>
<dbReference type="OrthoDB" id="2973683at2"/>
<dbReference type="AlphaFoldDB" id="A0A285NMW5"/>
<name>A0A285NMW5_9BACI</name>
<reference evidence="3" key="1">
    <citation type="submission" date="2017-09" db="EMBL/GenBank/DDBJ databases">
        <authorList>
            <person name="Varghese N."/>
            <person name="Submissions S."/>
        </authorList>
    </citation>
    <scope>NUCLEOTIDE SEQUENCE [LARGE SCALE GENOMIC DNA]</scope>
    <source>
        <strain evidence="3">CGMCC 1.8913</strain>
    </source>
</reference>
<feature type="region of interest" description="Disordered" evidence="1">
    <location>
        <begin position="1"/>
        <end position="37"/>
    </location>
</feature>
<evidence type="ECO:0000313" key="2">
    <source>
        <dbReference type="EMBL" id="SNZ10307.1"/>
    </source>
</evidence>
<dbReference type="RefSeq" id="WP_101896432.1">
    <property type="nucleotide sequence ID" value="NZ_OBEK01000002.1"/>
</dbReference>
<organism evidence="2 3">
    <name type="scientific">Terribacillus aidingensis</name>
    <dbReference type="NCBI Taxonomy" id="586416"/>
    <lineage>
        <taxon>Bacteria</taxon>
        <taxon>Bacillati</taxon>
        <taxon>Bacillota</taxon>
        <taxon>Bacilli</taxon>
        <taxon>Bacillales</taxon>
        <taxon>Bacillaceae</taxon>
        <taxon>Terribacillus</taxon>
    </lineage>
</organism>
<sequence>MMKKPEKKTSTGQKRPTARTAGDGYDKKLDGPNRPSI</sequence>